<name>A0A7Y8BLA9_9PSED</name>
<dbReference type="EMBL" id="JACAPU010000015">
    <property type="protein sequence ID" value="NWB47847.1"/>
    <property type="molecule type" value="Genomic_DNA"/>
</dbReference>
<evidence type="ECO:0000313" key="4">
    <source>
        <dbReference type="Proteomes" id="UP000582981"/>
    </source>
</evidence>
<evidence type="ECO:0000259" key="1">
    <source>
        <dbReference type="Pfam" id="PF05651"/>
    </source>
</evidence>
<feature type="domain" description="PucR C-terminal helix-turn-helix" evidence="2">
    <location>
        <begin position="303"/>
        <end position="360"/>
    </location>
</feature>
<dbReference type="PANTHER" id="PTHR33744:SF15">
    <property type="entry name" value="CARBOHYDRATE DIACID REGULATOR"/>
    <property type="match status" value="1"/>
</dbReference>
<reference evidence="3 4" key="1">
    <citation type="submission" date="2020-04" db="EMBL/GenBank/DDBJ databases">
        <title>Molecular characterization of pseudomonads from Agaricus bisporus reveal novel blotch 2 pathogens in Western Europe.</title>
        <authorList>
            <person name="Taparia T."/>
            <person name="Krijger M."/>
            <person name="Haynes E."/>
            <person name="Elpinstone J.G."/>
            <person name="Noble R."/>
            <person name="Van Der Wolf J."/>
        </authorList>
    </citation>
    <scope>NUCLEOTIDE SEQUENCE [LARGE SCALE GENOMIC DNA]</scope>
    <source>
        <strain evidence="3 4">F1001</strain>
    </source>
</reference>
<dbReference type="AlphaFoldDB" id="A0A7Y8BLA9"/>
<dbReference type="InterPro" id="IPR051448">
    <property type="entry name" value="CdaR-like_regulators"/>
</dbReference>
<dbReference type="Gene3D" id="1.10.10.2840">
    <property type="entry name" value="PucR C-terminal helix-turn-helix domain"/>
    <property type="match status" value="1"/>
</dbReference>
<accession>A0A7Y8BLA9</accession>
<dbReference type="PANTHER" id="PTHR33744">
    <property type="entry name" value="CARBOHYDRATE DIACID REGULATOR"/>
    <property type="match status" value="1"/>
</dbReference>
<feature type="domain" description="Putative sugar diacid recognition" evidence="1">
    <location>
        <begin position="4"/>
        <end position="134"/>
    </location>
</feature>
<dbReference type="InterPro" id="IPR042070">
    <property type="entry name" value="PucR_C-HTH_sf"/>
</dbReference>
<gene>
    <name evidence="3" type="ORF">HX829_15255</name>
</gene>
<protein>
    <submittedName>
        <fullName evidence="3">Helix-turn-helix domain-containing protein</fullName>
    </submittedName>
</protein>
<proteinExistence type="predicted"/>
<dbReference type="RefSeq" id="WP_177144421.1">
    <property type="nucleotide sequence ID" value="NZ_JACAPU010000015.1"/>
</dbReference>
<dbReference type="Pfam" id="PF05651">
    <property type="entry name" value="Diacid_rec"/>
    <property type="match status" value="1"/>
</dbReference>
<dbReference type="InterPro" id="IPR025736">
    <property type="entry name" value="PucR_C-HTH_dom"/>
</dbReference>
<comment type="caution">
    <text evidence="3">The sequence shown here is derived from an EMBL/GenBank/DDBJ whole genome shotgun (WGS) entry which is preliminary data.</text>
</comment>
<dbReference type="InterPro" id="IPR008599">
    <property type="entry name" value="Diacid_rec"/>
</dbReference>
<dbReference type="Proteomes" id="UP000582981">
    <property type="component" value="Unassembled WGS sequence"/>
</dbReference>
<organism evidence="3 4">
    <name type="scientific">Pseudomonas gingeri</name>
    <dbReference type="NCBI Taxonomy" id="117681"/>
    <lineage>
        <taxon>Bacteria</taxon>
        <taxon>Pseudomonadati</taxon>
        <taxon>Pseudomonadota</taxon>
        <taxon>Gammaproteobacteria</taxon>
        <taxon>Pseudomonadales</taxon>
        <taxon>Pseudomonadaceae</taxon>
        <taxon>Pseudomonas</taxon>
    </lineage>
</organism>
<dbReference type="Pfam" id="PF13556">
    <property type="entry name" value="HTH_30"/>
    <property type="match status" value="1"/>
</dbReference>
<evidence type="ECO:0000313" key="3">
    <source>
        <dbReference type="EMBL" id="NWB47847.1"/>
    </source>
</evidence>
<sequence length="365" mass="40795">MFELSHELAQNIVDRAMAILPCNVNVMDSQGLILGSGEHERIDTRHEGAQLVLANQRIVELDESSAACLKGVQPGINLPLMHDERLIGVLGLTGIPEELRTYAQLLRMTAEMLVSERHREVERQWRQQRSEDLLALLLGESSASARLVDEAAHIGLKPHLVRTPVLIELVSETATAPIGDWLSRRTADSWLLPLSAQSLLWCCPSAQLGSTQSLLDKLDAHGWRAERIIVGIPAQGAHRARMVMERVKALAAYGRAIIPGERLLSLERYRVPALLWAHREEDAVQELQVVLDKVRARDSNGLLMQTLRSWCDHSGQIQDCADALGVHRNSLRYRMDKIAEISNLDLNRLDDITSLYLAIQLSPRS</sequence>
<evidence type="ECO:0000259" key="2">
    <source>
        <dbReference type="Pfam" id="PF13556"/>
    </source>
</evidence>